<feature type="region of interest" description="Disordered" evidence="6">
    <location>
        <begin position="1"/>
        <end position="78"/>
    </location>
</feature>
<feature type="transmembrane region" description="Helical" evidence="7">
    <location>
        <begin position="536"/>
        <end position="558"/>
    </location>
</feature>
<protein>
    <submittedName>
        <fullName evidence="9">Transmembrane amino acid transporter protein-domain-containing protein</fullName>
    </submittedName>
</protein>
<feature type="transmembrane region" description="Helical" evidence="7">
    <location>
        <begin position="387"/>
        <end position="409"/>
    </location>
</feature>
<dbReference type="RefSeq" id="XP_033585510.1">
    <property type="nucleotide sequence ID" value="XM_033738408.1"/>
</dbReference>
<feature type="domain" description="Amino acid transporter transmembrane" evidence="8">
    <location>
        <begin position="203"/>
        <end position="590"/>
    </location>
</feature>
<evidence type="ECO:0000256" key="1">
    <source>
        <dbReference type="ARBA" id="ARBA00004141"/>
    </source>
</evidence>
<evidence type="ECO:0000313" key="10">
    <source>
        <dbReference type="Proteomes" id="UP000799767"/>
    </source>
</evidence>
<feature type="transmembrane region" description="Helical" evidence="7">
    <location>
        <begin position="570"/>
        <end position="590"/>
    </location>
</feature>
<feature type="transmembrane region" description="Helical" evidence="7">
    <location>
        <begin position="421"/>
        <end position="445"/>
    </location>
</feature>
<keyword evidence="5 7" id="KW-0472">Membrane</keyword>
<dbReference type="PANTHER" id="PTHR22950">
    <property type="entry name" value="AMINO ACID TRANSPORTER"/>
    <property type="match status" value="1"/>
</dbReference>
<evidence type="ECO:0000256" key="3">
    <source>
        <dbReference type="ARBA" id="ARBA00022692"/>
    </source>
</evidence>
<dbReference type="GO" id="GO:0005302">
    <property type="term" value="F:L-tyrosine transmembrane transporter activity"/>
    <property type="evidence" value="ECO:0007669"/>
    <property type="project" value="TreeGrafter"/>
</dbReference>
<sequence>MSTPGISSSLPTTPDGAETPDSGQDQRDAEIVDRHLPDGYAATSDALTYGDEDPAPTPASEASEQPVQSSLTLQGGDMHRDIFKIKARGVRPRRSNTFSAMHSPSLHAVDYRSVAEQRQPQGFRRQYIQQQALKRSMSEAALPMTGNFVSFLELYGSFAGEDLQDTDEDDESAIDEESGPSEQQPLLGRNKKKQRRIKAGDAGPTKTFFTLLKAFVGTGIMFLPKAFRNGGILFSSITLVTVSIVTTICFTLLLQCRQKYGGGGYGELGGTVVGPKMRSIILGSITLSQLGFVCAGLIFTAENLLSFLNAVTYSANLEQPFGTNALIAIQFVLLIPLALIRNVSKLGPYALLADVFIGIGLVYIYYYDFSSLSSIGVAPSVTLFNPNSFTLTIGSAIFTFEGIGLILPIQSSMKEPEKFSYLLYAVMSIITVIFTSVGALCYATFGDETKIQIISNFPQDSKLVNAVQFLYSLAILAGEPVQLFPATRIIETSLFGEKATGKKSKTIKWKKNALRTALMIMCGGIAIVGASDLDKFVSLIGAFACIPLVYIYPPLLHYKGMATKKITKAFDILLLVLGVVAMAYESVMVIKQWVST</sequence>
<dbReference type="EMBL" id="MU001642">
    <property type="protein sequence ID" value="KAF2478940.1"/>
    <property type="molecule type" value="Genomic_DNA"/>
</dbReference>
<feature type="transmembrane region" description="Helical" evidence="7">
    <location>
        <begin position="512"/>
        <end position="530"/>
    </location>
</feature>
<feature type="transmembrane region" description="Helical" evidence="7">
    <location>
        <begin position="280"/>
        <end position="301"/>
    </location>
</feature>
<feature type="transmembrane region" description="Helical" evidence="7">
    <location>
        <begin position="465"/>
        <end position="484"/>
    </location>
</feature>
<dbReference type="Pfam" id="PF01490">
    <property type="entry name" value="Aa_trans"/>
    <property type="match status" value="1"/>
</dbReference>
<dbReference type="GeneID" id="54479410"/>
<feature type="compositionally biased region" description="Acidic residues" evidence="6">
    <location>
        <begin position="164"/>
        <end position="179"/>
    </location>
</feature>
<dbReference type="GO" id="GO:0005774">
    <property type="term" value="C:vacuolar membrane"/>
    <property type="evidence" value="ECO:0007669"/>
    <property type="project" value="TreeGrafter"/>
</dbReference>
<dbReference type="Proteomes" id="UP000799767">
    <property type="component" value="Unassembled WGS sequence"/>
</dbReference>
<organism evidence="9 10">
    <name type="scientific">Neohortaea acidophila</name>
    <dbReference type="NCBI Taxonomy" id="245834"/>
    <lineage>
        <taxon>Eukaryota</taxon>
        <taxon>Fungi</taxon>
        <taxon>Dikarya</taxon>
        <taxon>Ascomycota</taxon>
        <taxon>Pezizomycotina</taxon>
        <taxon>Dothideomycetes</taxon>
        <taxon>Dothideomycetidae</taxon>
        <taxon>Mycosphaerellales</taxon>
        <taxon>Teratosphaeriaceae</taxon>
        <taxon>Neohortaea</taxon>
    </lineage>
</organism>
<evidence type="ECO:0000256" key="4">
    <source>
        <dbReference type="ARBA" id="ARBA00022989"/>
    </source>
</evidence>
<name>A0A6A6PG34_9PEZI</name>
<dbReference type="PANTHER" id="PTHR22950:SF332">
    <property type="entry name" value="AMINO ACID TRANSPORTER (EUROFUNG)"/>
    <property type="match status" value="1"/>
</dbReference>
<evidence type="ECO:0000256" key="5">
    <source>
        <dbReference type="ARBA" id="ARBA00023136"/>
    </source>
</evidence>
<proteinExistence type="inferred from homology"/>
<comment type="subcellular location">
    <subcellularLocation>
        <location evidence="1">Membrane</location>
        <topology evidence="1">Multi-pass membrane protein</topology>
    </subcellularLocation>
</comment>
<evidence type="ECO:0000256" key="7">
    <source>
        <dbReference type="SAM" id="Phobius"/>
    </source>
</evidence>
<dbReference type="AlphaFoldDB" id="A0A6A6PG34"/>
<gene>
    <name evidence="9" type="ORF">BDY17DRAFT_46159</name>
</gene>
<feature type="transmembrane region" description="Helical" evidence="7">
    <location>
        <begin position="321"/>
        <end position="339"/>
    </location>
</feature>
<evidence type="ECO:0000256" key="2">
    <source>
        <dbReference type="ARBA" id="ARBA00008066"/>
    </source>
</evidence>
<reference evidence="9" key="1">
    <citation type="journal article" date="2020" name="Stud. Mycol.">
        <title>101 Dothideomycetes genomes: a test case for predicting lifestyles and emergence of pathogens.</title>
        <authorList>
            <person name="Haridas S."/>
            <person name="Albert R."/>
            <person name="Binder M."/>
            <person name="Bloem J."/>
            <person name="Labutti K."/>
            <person name="Salamov A."/>
            <person name="Andreopoulos B."/>
            <person name="Baker S."/>
            <person name="Barry K."/>
            <person name="Bills G."/>
            <person name="Bluhm B."/>
            <person name="Cannon C."/>
            <person name="Castanera R."/>
            <person name="Culley D."/>
            <person name="Daum C."/>
            <person name="Ezra D."/>
            <person name="Gonzalez J."/>
            <person name="Henrissat B."/>
            <person name="Kuo A."/>
            <person name="Liang C."/>
            <person name="Lipzen A."/>
            <person name="Lutzoni F."/>
            <person name="Magnuson J."/>
            <person name="Mondo S."/>
            <person name="Nolan M."/>
            <person name="Ohm R."/>
            <person name="Pangilinan J."/>
            <person name="Park H.-J."/>
            <person name="Ramirez L."/>
            <person name="Alfaro M."/>
            <person name="Sun H."/>
            <person name="Tritt A."/>
            <person name="Yoshinaga Y."/>
            <person name="Zwiers L.-H."/>
            <person name="Turgeon B."/>
            <person name="Goodwin S."/>
            <person name="Spatafora J."/>
            <person name="Crous P."/>
            <person name="Grigoriev I."/>
        </authorList>
    </citation>
    <scope>NUCLEOTIDE SEQUENCE</scope>
    <source>
        <strain evidence="9">CBS 113389</strain>
    </source>
</reference>
<feature type="compositionally biased region" description="Polar residues" evidence="6">
    <location>
        <begin position="60"/>
        <end position="73"/>
    </location>
</feature>
<feature type="compositionally biased region" description="Basic and acidic residues" evidence="6">
    <location>
        <begin position="24"/>
        <end position="37"/>
    </location>
</feature>
<feature type="compositionally biased region" description="Polar residues" evidence="6">
    <location>
        <begin position="1"/>
        <end position="12"/>
    </location>
</feature>
<evidence type="ECO:0000256" key="6">
    <source>
        <dbReference type="SAM" id="MobiDB-lite"/>
    </source>
</evidence>
<feature type="transmembrane region" description="Helical" evidence="7">
    <location>
        <begin position="346"/>
        <end position="367"/>
    </location>
</feature>
<dbReference type="InterPro" id="IPR013057">
    <property type="entry name" value="AA_transpt_TM"/>
</dbReference>
<dbReference type="OrthoDB" id="1684102at2759"/>
<keyword evidence="3 7" id="KW-0812">Transmembrane</keyword>
<evidence type="ECO:0000313" key="9">
    <source>
        <dbReference type="EMBL" id="KAF2478940.1"/>
    </source>
</evidence>
<accession>A0A6A6PG34</accession>
<evidence type="ECO:0000259" key="8">
    <source>
        <dbReference type="Pfam" id="PF01490"/>
    </source>
</evidence>
<keyword evidence="10" id="KW-1185">Reference proteome</keyword>
<comment type="similarity">
    <text evidence="2">Belongs to the amino acid/polyamine transporter 2 family.</text>
</comment>
<feature type="transmembrane region" description="Helical" evidence="7">
    <location>
        <begin position="233"/>
        <end position="254"/>
    </location>
</feature>
<feature type="region of interest" description="Disordered" evidence="6">
    <location>
        <begin position="164"/>
        <end position="198"/>
    </location>
</feature>
<keyword evidence="4 7" id="KW-1133">Transmembrane helix</keyword>